<dbReference type="OrthoDB" id="311904at2"/>
<reference evidence="4 5" key="1">
    <citation type="submission" date="2018-11" db="EMBL/GenBank/DDBJ databases">
        <title>Trebonia kvetii gen.nov., sp.nov., a novel acidophilic actinobacterium, and proposal of the new actinobacterial family Treboniaceae fam. nov.</title>
        <authorList>
            <person name="Rapoport D."/>
            <person name="Sagova-Mareckova M."/>
            <person name="Sedlacek I."/>
            <person name="Provaznik J."/>
            <person name="Kralova S."/>
            <person name="Pavlinic D."/>
            <person name="Benes V."/>
            <person name="Kopecky J."/>
        </authorList>
    </citation>
    <scope>NUCLEOTIDE SEQUENCE [LARGE SCALE GENOMIC DNA]</scope>
    <source>
        <strain evidence="4 5">15Tr583</strain>
    </source>
</reference>
<dbReference type="InterPro" id="IPR052016">
    <property type="entry name" value="Bact_Sigma-Reg"/>
</dbReference>
<dbReference type="Proteomes" id="UP000460272">
    <property type="component" value="Unassembled WGS sequence"/>
</dbReference>
<dbReference type="InterPro" id="IPR036457">
    <property type="entry name" value="PPM-type-like_dom_sf"/>
</dbReference>
<evidence type="ECO:0000313" key="4">
    <source>
        <dbReference type="EMBL" id="TVZ00578.1"/>
    </source>
</evidence>
<dbReference type="Gene3D" id="3.60.40.10">
    <property type="entry name" value="PPM-type phosphatase domain"/>
    <property type="match status" value="1"/>
</dbReference>
<evidence type="ECO:0000313" key="5">
    <source>
        <dbReference type="Proteomes" id="UP000460272"/>
    </source>
</evidence>
<protein>
    <submittedName>
        <fullName evidence="4">Serine/threonine-protein phosphatase</fullName>
    </submittedName>
</protein>
<dbReference type="PANTHER" id="PTHR43156:SF2">
    <property type="entry name" value="STAGE II SPORULATION PROTEIN E"/>
    <property type="match status" value="1"/>
</dbReference>
<feature type="domain" description="PPM-type phosphatase" evidence="3">
    <location>
        <begin position="154"/>
        <end position="390"/>
    </location>
</feature>
<evidence type="ECO:0000259" key="3">
    <source>
        <dbReference type="SMART" id="SM00331"/>
    </source>
</evidence>
<dbReference type="InterPro" id="IPR001932">
    <property type="entry name" value="PPM-type_phosphatase-like_dom"/>
</dbReference>
<feature type="transmembrane region" description="Helical" evidence="2">
    <location>
        <begin position="73"/>
        <end position="89"/>
    </location>
</feature>
<keyword evidence="5" id="KW-1185">Reference proteome</keyword>
<dbReference type="SMART" id="SM00331">
    <property type="entry name" value="PP2C_SIG"/>
    <property type="match status" value="1"/>
</dbReference>
<dbReference type="PANTHER" id="PTHR43156">
    <property type="entry name" value="STAGE II SPORULATION PROTEIN E-RELATED"/>
    <property type="match status" value="1"/>
</dbReference>
<evidence type="ECO:0000256" key="2">
    <source>
        <dbReference type="SAM" id="Phobius"/>
    </source>
</evidence>
<dbReference type="Pfam" id="PF07228">
    <property type="entry name" value="SpoIIE"/>
    <property type="match status" value="1"/>
</dbReference>
<dbReference type="AlphaFoldDB" id="A0A6P2BNZ6"/>
<keyword evidence="1" id="KW-0378">Hydrolase</keyword>
<comment type="caution">
    <text evidence="4">The sequence shown here is derived from an EMBL/GenBank/DDBJ whole genome shotgun (WGS) entry which is preliminary data.</text>
</comment>
<accession>A0A6P2BNZ6</accession>
<proteinExistence type="predicted"/>
<feature type="transmembrane region" description="Helical" evidence="2">
    <location>
        <begin position="101"/>
        <end position="121"/>
    </location>
</feature>
<organism evidence="4 5">
    <name type="scientific">Trebonia kvetii</name>
    <dbReference type="NCBI Taxonomy" id="2480626"/>
    <lineage>
        <taxon>Bacteria</taxon>
        <taxon>Bacillati</taxon>
        <taxon>Actinomycetota</taxon>
        <taxon>Actinomycetes</taxon>
        <taxon>Streptosporangiales</taxon>
        <taxon>Treboniaceae</taxon>
        <taxon>Trebonia</taxon>
    </lineage>
</organism>
<gene>
    <name evidence="4" type="ORF">EAS64_34905</name>
</gene>
<keyword evidence="2" id="KW-0472">Membrane</keyword>
<sequence length="410" mass="43374">MRTHLASGTQAARVVVRRVAWRSPWLDMSTLALITIVLVKCLDRRWDEPPMLAPLLAVPPALAGIGAASVRRPLAYGGVSMLAALFVWLKPTEFAGSLPGATMFTIVVITAVATLGTAVNVRQERRIATVRSVAEAAQHALLRPPPQRLGGLGFDVVYVAAAAEAMVGGDLYEVTRTAEHGIRVIMGDVRGKGLDAVELAADILGMFRELAHDAHTLGELAIRLDTGLGRSLGRYEEFVTALLVEIDQESGRASIFNCGHPPPVLISAAAGDAEPGDPGNRSVALMEVPAPAPPLGLLALGDCSGGQLSLHLQPNDQLLLYTDGVTEARDARRRFYPLPERITALARAAVRTPASNGSARHGLLDLLRADLLKHVGAPLEDDAALLLIQAPATWSPSLATVTSHAEPIVS</sequence>
<name>A0A6P2BNZ6_9ACTN</name>
<keyword evidence="2" id="KW-1133">Transmembrane helix</keyword>
<evidence type="ECO:0000256" key="1">
    <source>
        <dbReference type="ARBA" id="ARBA00022801"/>
    </source>
</evidence>
<dbReference type="EMBL" id="RPFW01000008">
    <property type="protein sequence ID" value="TVZ00578.1"/>
    <property type="molecule type" value="Genomic_DNA"/>
</dbReference>
<dbReference type="GO" id="GO:0016791">
    <property type="term" value="F:phosphatase activity"/>
    <property type="evidence" value="ECO:0007669"/>
    <property type="project" value="TreeGrafter"/>
</dbReference>
<keyword evidence="2" id="KW-0812">Transmembrane</keyword>